<evidence type="ECO:0000256" key="1">
    <source>
        <dbReference type="SAM" id="MobiDB-lite"/>
    </source>
</evidence>
<reference evidence="3" key="1">
    <citation type="submission" date="2013-10" db="EMBL/GenBank/DDBJ databases">
        <title>Genomic analysis of the causative agents of coccidiosis in chickens.</title>
        <authorList>
            <person name="Reid A.J."/>
            <person name="Blake D."/>
            <person name="Billington K."/>
            <person name="Browne H."/>
            <person name="Dunn M."/>
            <person name="Hung S."/>
            <person name="Kawahara F."/>
            <person name="Miranda-Saavedra D."/>
            <person name="Mourier T."/>
            <person name="Nagra H."/>
            <person name="Otto T.D."/>
            <person name="Rawlings N."/>
            <person name="Sanchez A."/>
            <person name="Sanders M."/>
            <person name="Subramaniam C."/>
            <person name="Tay Y."/>
            <person name="Dear P."/>
            <person name="Doerig C."/>
            <person name="Gruber A."/>
            <person name="Parkinson J."/>
            <person name="Shirley M."/>
            <person name="Wan K.L."/>
            <person name="Berriman M."/>
            <person name="Tomley F."/>
            <person name="Pain A."/>
        </authorList>
    </citation>
    <scope>NUCLEOTIDE SEQUENCE [LARGE SCALE GENOMIC DNA]</scope>
    <source>
        <strain evidence="3">Houghton</strain>
    </source>
</reference>
<feature type="region of interest" description="Disordered" evidence="1">
    <location>
        <begin position="159"/>
        <end position="213"/>
    </location>
</feature>
<feature type="compositionally biased region" description="Low complexity" evidence="1">
    <location>
        <begin position="204"/>
        <end position="213"/>
    </location>
</feature>
<keyword evidence="2" id="KW-1133">Transmembrane helix</keyword>
<evidence type="ECO:0000256" key="2">
    <source>
        <dbReference type="SAM" id="Phobius"/>
    </source>
</evidence>
<gene>
    <name evidence="3" type="ORF">ENH_00007370</name>
</gene>
<dbReference type="RefSeq" id="XP_013434012.1">
    <property type="nucleotide sequence ID" value="XM_013578558.1"/>
</dbReference>
<accession>U6MV64</accession>
<dbReference type="Proteomes" id="UP000030754">
    <property type="component" value="Unassembled WGS sequence"/>
</dbReference>
<dbReference type="VEuPathDB" id="ToxoDB:ENH_00007370"/>
<dbReference type="GeneID" id="25470926"/>
<dbReference type="OrthoDB" id="347609at2759"/>
<keyword evidence="2" id="KW-0812">Transmembrane</keyword>
<sequence>MVATGTAHKEQRQLRGDAQDYQVLGDDKTTVFSLPHLNEAHGPLWFTSGNPRRRFQDRHRSSLPRFLVAAALILSILVIGVICKAAREVPQRQPGSTHRRLASDWRPDESAELCQIAEHCLELEADMGIAQPAAQATAGGGPLQKIEKLVAMLQEAAEAHEQQRTEGKKCVEEPEGVMDPSSQGAANPALTSLGPHLHQLDGDSSAGPALIPAPPAISSAGGNASERSYVTYHSHGVLGVVSPLSAIQVEGACSHSALQGPPRASPKVHPCAGHPFVRLPSVEFGVKPRHLVPQRFFLHSRTNLSPFPYMRTLRQLLIRKSLDQAGAEALMDALEKLVDIIWTQAQGRTQQRRPAVAVSLLGKDFIAMDFIVSAIQLFREAMELNSWWGKFISGFRTNYYFHGAGSVRPRVRNHNTQLVNRLLSAMRIYKQGLRPSLDEVIALKRMLFCSPSAPKPFTEHYYDAWRHDDDLFVKEQLKRQHLQSVETHALLEGSNSPGEDIDSQADSSTHAQGDGHMQT</sequence>
<keyword evidence="2" id="KW-0472">Membrane</keyword>
<protein>
    <submittedName>
        <fullName evidence="3">Uncharacterized protein</fullName>
    </submittedName>
</protein>
<feature type="transmembrane region" description="Helical" evidence="2">
    <location>
        <begin position="62"/>
        <end position="82"/>
    </location>
</feature>
<dbReference type="EMBL" id="HG723206">
    <property type="protein sequence ID" value="CDJ65545.1"/>
    <property type="molecule type" value="Genomic_DNA"/>
</dbReference>
<dbReference type="AlphaFoldDB" id="U6MV64"/>
<keyword evidence="4" id="KW-1185">Reference proteome</keyword>
<evidence type="ECO:0000313" key="3">
    <source>
        <dbReference type="EMBL" id="CDJ65545.1"/>
    </source>
</evidence>
<feature type="region of interest" description="Disordered" evidence="1">
    <location>
        <begin position="489"/>
        <end position="519"/>
    </location>
</feature>
<feature type="compositionally biased region" description="Polar residues" evidence="1">
    <location>
        <begin position="504"/>
        <end position="519"/>
    </location>
</feature>
<evidence type="ECO:0000313" key="4">
    <source>
        <dbReference type="Proteomes" id="UP000030754"/>
    </source>
</evidence>
<organism evidence="3 4">
    <name type="scientific">Eimeria necatrix</name>
    <dbReference type="NCBI Taxonomy" id="51315"/>
    <lineage>
        <taxon>Eukaryota</taxon>
        <taxon>Sar</taxon>
        <taxon>Alveolata</taxon>
        <taxon>Apicomplexa</taxon>
        <taxon>Conoidasida</taxon>
        <taxon>Coccidia</taxon>
        <taxon>Eucoccidiorida</taxon>
        <taxon>Eimeriorina</taxon>
        <taxon>Eimeriidae</taxon>
        <taxon>Eimeria</taxon>
    </lineage>
</organism>
<name>U6MV64_9EIME</name>
<proteinExistence type="predicted"/>
<feature type="compositionally biased region" description="Basic and acidic residues" evidence="1">
    <location>
        <begin position="159"/>
        <end position="172"/>
    </location>
</feature>
<reference evidence="3" key="2">
    <citation type="submission" date="2013-10" db="EMBL/GenBank/DDBJ databases">
        <authorList>
            <person name="Aslett M."/>
        </authorList>
    </citation>
    <scope>NUCLEOTIDE SEQUENCE [LARGE SCALE GENOMIC DNA]</scope>
    <source>
        <strain evidence="3">Houghton</strain>
    </source>
</reference>